<accession>A0A0D1IX69</accession>
<name>A0A0D1IX69_BACIU</name>
<sequence length="88" mass="10104">MRKFDWNDHLWITECPYTDVVVGESDTVVSGDDKLTYIVEFTKGAENVFLYTETKGDGHRQGRGITLTKEHLPFLKQLVADLEEVTKK</sequence>
<reference evidence="1 2" key="1">
    <citation type="submission" date="2014-12" db="EMBL/GenBank/DDBJ databases">
        <title>Comparative genome analysis of Bacillus coagulans HM-08, Clostridium butyricum HM-68, Bacillus subtilis HM-66 and Bacillus licheniformis BL-09.</title>
        <authorList>
            <person name="Zhang H."/>
        </authorList>
    </citation>
    <scope>NUCLEOTIDE SEQUENCE [LARGE SCALE GENOMIC DNA]</scope>
    <source>
        <strain evidence="1 2">HM-66</strain>
    </source>
</reference>
<dbReference type="PATRIC" id="fig|1423.173.peg.5036"/>
<gene>
    <name evidence="1" type="ORF">SC09_contig8orf00242</name>
</gene>
<comment type="caution">
    <text evidence="1">The sequence shown here is derived from an EMBL/GenBank/DDBJ whole genome shotgun (WGS) entry which is preliminary data.</text>
</comment>
<evidence type="ECO:0000313" key="1">
    <source>
        <dbReference type="EMBL" id="KIU04569.1"/>
    </source>
</evidence>
<dbReference type="EMBL" id="JXBC01000014">
    <property type="protein sequence ID" value="KIU04569.1"/>
    <property type="molecule type" value="Genomic_DNA"/>
</dbReference>
<proteinExistence type="predicted"/>
<organism evidence="1 2">
    <name type="scientific">Bacillus subtilis</name>
    <dbReference type="NCBI Taxonomy" id="1423"/>
    <lineage>
        <taxon>Bacteria</taxon>
        <taxon>Bacillati</taxon>
        <taxon>Bacillota</taxon>
        <taxon>Bacilli</taxon>
        <taxon>Bacillales</taxon>
        <taxon>Bacillaceae</taxon>
        <taxon>Bacillus</taxon>
    </lineage>
</organism>
<dbReference type="Proteomes" id="UP000032247">
    <property type="component" value="Unassembled WGS sequence"/>
</dbReference>
<evidence type="ECO:0000313" key="2">
    <source>
        <dbReference type="Proteomes" id="UP000032247"/>
    </source>
</evidence>
<protein>
    <submittedName>
        <fullName evidence="1">Uncharacterized protein</fullName>
    </submittedName>
</protein>
<dbReference type="AlphaFoldDB" id="A0A0D1IX69"/>